<organism evidence="2 3">
    <name type="scientific">Streptomyces cremeus</name>
    <dbReference type="NCBI Taxonomy" id="66881"/>
    <lineage>
        <taxon>Bacteria</taxon>
        <taxon>Bacillati</taxon>
        <taxon>Actinomycetota</taxon>
        <taxon>Actinomycetes</taxon>
        <taxon>Kitasatosporales</taxon>
        <taxon>Streptomycetaceae</taxon>
        <taxon>Streptomyces</taxon>
    </lineage>
</organism>
<comment type="caution">
    <text evidence="2">The sequence shown here is derived from an EMBL/GenBank/DDBJ whole genome shotgun (WGS) entry which is preliminary data.</text>
</comment>
<evidence type="ECO:0000256" key="1">
    <source>
        <dbReference type="ARBA" id="ARBA00010617"/>
    </source>
</evidence>
<dbReference type="SUPFAM" id="SSF48264">
    <property type="entry name" value="Cytochrome P450"/>
    <property type="match status" value="1"/>
</dbReference>
<dbReference type="InterPro" id="IPR036396">
    <property type="entry name" value="Cyt_P450_sf"/>
</dbReference>
<dbReference type="PANTHER" id="PTHR46696:SF1">
    <property type="entry name" value="CYTOCHROME P450 YJIB-RELATED"/>
    <property type="match status" value="1"/>
</dbReference>
<proteinExistence type="inferred from homology"/>
<dbReference type="PRINTS" id="PR00359">
    <property type="entry name" value="BP450"/>
</dbReference>
<dbReference type="RefSeq" id="WP_345219919.1">
    <property type="nucleotide sequence ID" value="NZ_BAAAXE010000003.1"/>
</dbReference>
<evidence type="ECO:0000313" key="3">
    <source>
        <dbReference type="Proteomes" id="UP001589718"/>
    </source>
</evidence>
<name>A0ABV5PNW6_STRCM</name>
<dbReference type="InterPro" id="IPR002397">
    <property type="entry name" value="Cyt_P450_B"/>
</dbReference>
<protein>
    <submittedName>
        <fullName evidence="2">Cytochrome P450</fullName>
    </submittedName>
</protein>
<dbReference type="Gene3D" id="1.10.630.10">
    <property type="entry name" value="Cytochrome P450"/>
    <property type="match status" value="1"/>
</dbReference>
<gene>
    <name evidence="2" type="ORF">ACFFTU_33665</name>
</gene>
<accession>A0ABV5PNW6</accession>
<dbReference type="EMBL" id="JBHMCR010000027">
    <property type="protein sequence ID" value="MFB9524892.1"/>
    <property type="molecule type" value="Genomic_DNA"/>
</dbReference>
<dbReference type="PANTHER" id="PTHR46696">
    <property type="entry name" value="P450, PUTATIVE (EUROFUNG)-RELATED"/>
    <property type="match status" value="1"/>
</dbReference>
<keyword evidence="3" id="KW-1185">Reference proteome</keyword>
<comment type="similarity">
    <text evidence="1">Belongs to the cytochrome P450 family.</text>
</comment>
<reference evidence="2 3" key="1">
    <citation type="submission" date="2024-09" db="EMBL/GenBank/DDBJ databases">
        <authorList>
            <person name="Sun Q."/>
            <person name="Mori K."/>
        </authorList>
    </citation>
    <scope>NUCLEOTIDE SEQUENCE [LARGE SCALE GENOMIC DNA]</scope>
    <source>
        <strain evidence="2 3">JCM 4362</strain>
    </source>
</reference>
<dbReference type="Pfam" id="PF00067">
    <property type="entry name" value="p450"/>
    <property type="match status" value="1"/>
</dbReference>
<sequence>MVVAEKELGRRLQLVQGIHWLRGVQGDRYAALLRGYDGAGPQEHYAALREAGPLWRSSLGTWVGVGYGVAAELLALPAAAGAAPPAVAWDAELPAREPDADRVREPDADRVRELARQVCARLWAGLGGETDLVAGVAARVPAEVLADLHGLTGGDRERLAGALSAASGALDAALAPPAYPEAVRLSAAVAELRGLLGEGAVREAVVRVRAARELLAGALGALVAAPREWALLVEQGGGRAARVVAETLRHDAPVKVHAFTAAAGAEVAGQRIAAGDEVAVVVGAANRDPRVFEDPDVFAADRVLPDGVRALVPSPYGIAPEPFGAAVAETVLVALAAARPGLRAAGPAVRSRRTPVTGGLLRLPVRL</sequence>
<dbReference type="InterPro" id="IPR001128">
    <property type="entry name" value="Cyt_P450"/>
</dbReference>
<evidence type="ECO:0000313" key="2">
    <source>
        <dbReference type="EMBL" id="MFB9524892.1"/>
    </source>
</evidence>
<dbReference type="Proteomes" id="UP001589718">
    <property type="component" value="Unassembled WGS sequence"/>
</dbReference>